<organism evidence="1 2">
    <name type="scientific">Lactiplantibacillus xiangfangensis</name>
    <dbReference type="NCBI Taxonomy" id="942150"/>
    <lineage>
        <taxon>Bacteria</taxon>
        <taxon>Bacillati</taxon>
        <taxon>Bacillota</taxon>
        <taxon>Bacilli</taxon>
        <taxon>Lactobacillales</taxon>
        <taxon>Lactobacillaceae</taxon>
        <taxon>Lactiplantibacillus</taxon>
    </lineage>
</organism>
<comment type="caution">
    <text evidence="1">The sequence shown here is derived from an EMBL/GenBank/DDBJ whole genome shotgun (WGS) entry which is preliminary data.</text>
</comment>
<dbReference type="EMBL" id="JQCL01000080">
    <property type="protein sequence ID" value="KRO08612.1"/>
    <property type="molecule type" value="Genomic_DNA"/>
</dbReference>
<dbReference type="Proteomes" id="UP000051783">
    <property type="component" value="Unassembled WGS sequence"/>
</dbReference>
<dbReference type="PATRIC" id="fig|942150.3.peg.721"/>
<evidence type="ECO:0000313" key="2">
    <source>
        <dbReference type="Proteomes" id="UP000051783"/>
    </source>
</evidence>
<gene>
    <name evidence="1" type="ORF">IV64_GL000704</name>
</gene>
<sequence length="158" mass="18010">MIEMKQALEALKFYFRNGDTWEVHHQDISDLWIGRVTTSYGRIKGGEMTIIHPCKSFKAEFTPDADAVDPNTTQLSSVTSGMFERVTHYQDIEKIDILFGDERPTEQIYLPFKPKDVDGIDNVYQTSSISNDGKLHLVVDSDRTVVDIYGGQYTEPNQ</sequence>
<proteinExistence type="predicted"/>
<dbReference type="STRING" id="942150.IV64_GL000704"/>
<accession>A0A0R2M364</accession>
<evidence type="ECO:0000313" key="1">
    <source>
        <dbReference type="EMBL" id="KRO08612.1"/>
    </source>
</evidence>
<dbReference type="AlphaFoldDB" id="A0A0R2M364"/>
<protein>
    <submittedName>
        <fullName evidence="1">Uncharacterized protein</fullName>
    </submittedName>
</protein>
<name>A0A0R2M364_9LACO</name>
<reference evidence="1 2" key="1">
    <citation type="journal article" date="2015" name="Genome Announc.">
        <title>Expanding the biotechnology potential of lactobacilli through comparative genomics of 213 strains and associated genera.</title>
        <authorList>
            <person name="Sun Z."/>
            <person name="Harris H.M."/>
            <person name="McCann A."/>
            <person name="Guo C."/>
            <person name="Argimon S."/>
            <person name="Zhang W."/>
            <person name="Yang X."/>
            <person name="Jeffery I.B."/>
            <person name="Cooney J.C."/>
            <person name="Kagawa T.F."/>
            <person name="Liu W."/>
            <person name="Song Y."/>
            <person name="Salvetti E."/>
            <person name="Wrobel A."/>
            <person name="Rasinkangas P."/>
            <person name="Parkhill J."/>
            <person name="Rea M.C."/>
            <person name="O'Sullivan O."/>
            <person name="Ritari J."/>
            <person name="Douillard F.P."/>
            <person name="Paul Ross R."/>
            <person name="Yang R."/>
            <person name="Briner A.E."/>
            <person name="Felis G.E."/>
            <person name="de Vos W.M."/>
            <person name="Barrangou R."/>
            <person name="Klaenhammer T.R."/>
            <person name="Caufield P.W."/>
            <person name="Cui Y."/>
            <person name="Zhang H."/>
            <person name="O'Toole P.W."/>
        </authorList>
    </citation>
    <scope>NUCLEOTIDE SEQUENCE [LARGE SCALE GENOMIC DNA]</scope>
    <source>
        <strain evidence="1 2">LMG 26013</strain>
    </source>
</reference>
<keyword evidence="2" id="KW-1185">Reference proteome</keyword>